<sequence>METLVHQLLVVTLGAVLCVGAWTGGEIIHDALNLGATLTSFVFHIATTKKMDQTALIKLLLDLFALMYVVNGFSHAILLRYSSSKFGLGLQILDYVVLGGVLVSRSYMVHAKLALVVSPGKTLVGAIAGVLSSVATDLLPPLDVVPFAHQIVLEVDTGSAASIRCGAVRTSDRT</sequence>
<dbReference type="STRING" id="4795.A0A225UQI2"/>
<reference evidence="3" key="1">
    <citation type="submission" date="2017-03" db="EMBL/GenBank/DDBJ databases">
        <title>Phytopthora megakarya and P. palmivora, two closely related causual agents of cacao black pod achieved similar genome size and gene model numbers by different mechanisms.</title>
        <authorList>
            <person name="Ali S."/>
            <person name="Shao J."/>
            <person name="Larry D.J."/>
            <person name="Kronmiller B."/>
            <person name="Shen D."/>
            <person name="Strem M.D."/>
            <person name="Melnick R.L."/>
            <person name="Guiltinan M.J."/>
            <person name="Tyler B.M."/>
            <person name="Meinhardt L.W."/>
            <person name="Bailey B.A."/>
        </authorList>
    </citation>
    <scope>NUCLEOTIDE SEQUENCE [LARGE SCALE GENOMIC DNA]</scope>
    <source>
        <strain evidence="3">zdho120</strain>
    </source>
</reference>
<evidence type="ECO:0000256" key="1">
    <source>
        <dbReference type="SAM" id="Phobius"/>
    </source>
</evidence>
<name>A0A225UQI2_9STRA</name>
<proteinExistence type="predicted"/>
<organism evidence="2 3">
    <name type="scientific">Phytophthora megakarya</name>
    <dbReference type="NCBI Taxonomy" id="4795"/>
    <lineage>
        <taxon>Eukaryota</taxon>
        <taxon>Sar</taxon>
        <taxon>Stramenopiles</taxon>
        <taxon>Oomycota</taxon>
        <taxon>Peronosporomycetes</taxon>
        <taxon>Peronosporales</taxon>
        <taxon>Peronosporaceae</taxon>
        <taxon>Phytophthora</taxon>
    </lineage>
</organism>
<evidence type="ECO:0000313" key="2">
    <source>
        <dbReference type="EMBL" id="OWY95263.1"/>
    </source>
</evidence>
<keyword evidence="1" id="KW-1133">Transmembrane helix</keyword>
<dbReference type="OrthoDB" id="10260889at2759"/>
<dbReference type="EMBL" id="NBNE01013170">
    <property type="protein sequence ID" value="OWY95263.1"/>
    <property type="molecule type" value="Genomic_DNA"/>
</dbReference>
<comment type="caution">
    <text evidence="2">The sequence shown here is derived from an EMBL/GenBank/DDBJ whole genome shotgun (WGS) entry which is preliminary data.</text>
</comment>
<accession>A0A225UQI2</accession>
<keyword evidence="2" id="KW-0548">Nucleotidyltransferase</keyword>
<dbReference type="Proteomes" id="UP000198211">
    <property type="component" value="Unassembled WGS sequence"/>
</dbReference>
<feature type="transmembrane region" description="Helical" evidence="1">
    <location>
        <begin position="59"/>
        <end position="80"/>
    </location>
</feature>
<dbReference type="AlphaFoldDB" id="A0A225UQI2"/>
<keyword evidence="1" id="KW-0472">Membrane</keyword>
<keyword evidence="3" id="KW-1185">Reference proteome</keyword>
<feature type="transmembrane region" description="Helical" evidence="1">
    <location>
        <begin position="86"/>
        <end position="103"/>
    </location>
</feature>
<evidence type="ECO:0000313" key="3">
    <source>
        <dbReference type="Proteomes" id="UP000198211"/>
    </source>
</evidence>
<keyword evidence="1" id="KW-0812">Transmembrane</keyword>
<keyword evidence="2" id="KW-0808">Transferase</keyword>
<gene>
    <name evidence="2" type="ORF">PHMEG_00034776</name>
</gene>
<protein>
    <submittedName>
        <fullName evidence="2">Phosphatidate cytidylyltransferase</fullName>
    </submittedName>
</protein>
<dbReference type="GO" id="GO:0016779">
    <property type="term" value="F:nucleotidyltransferase activity"/>
    <property type="evidence" value="ECO:0007669"/>
    <property type="project" value="UniProtKB-KW"/>
</dbReference>